<keyword evidence="2" id="KW-1185">Reference proteome</keyword>
<proteinExistence type="predicted"/>
<dbReference type="EMBL" id="VSRR010001066">
    <property type="protein sequence ID" value="MPC22244.1"/>
    <property type="molecule type" value="Genomic_DNA"/>
</dbReference>
<sequence>MFARDCSGVNLEATMVVRFSERRLDNWRSIVSLVIEQLTSSLDIYSSWYSTTLDLYPCFDTPSDSAFPK</sequence>
<evidence type="ECO:0000313" key="2">
    <source>
        <dbReference type="Proteomes" id="UP000324222"/>
    </source>
</evidence>
<name>A0A5B7DMH0_PORTR</name>
<reference evidence="1 2" key="1">
    <citation type="submission" date="2019-05" db="EMBL/GenBank/DDBJ databases">
        <title>Another draft genome of Portunus trituberculatus and its Hox gene families provides insights of decapod evolution.</title>
        <authorList>
            <person name="Jeong J.-H."/>
            <person name="Song I."/>
            <person name="Kim S."/>
            <person name="Choi T."/>
            <person name="Kim D."/>
            <person name="Ryu S."/>
            <person name="Kim W."/>
        </authorList>
    </citation>
    <scope>NUCLEOTIDE SEQUENCE [LARGE SCALE GENOMIC DNA]</scope>
    <source>
        <tissue evidence="1">Muscle</tissue>
    </source>
</reference>
<accession>A0A5B7DMH0</accession>
<dbReference type="AlphaFoldDB" id="A0A5B7DMH0"/>
<dbReference type="Proteomes" id="UP000324222">
    <property type="component" value="Unassembled WGS sequence"/>
</dbReference>
<protein>
    <submittedName>
        <fullName evidence="1">Uncharacterized protein</fullName>
    </submittedName>
</protein>
<comment type="caution">
    <text evidence="1">The sequence shown here is derived from an EMBL/GenBank/DDBJ whole genome shotgun (WGS) entry which is preliminary data.</text>
</comment>
<gene>
    <name evidence="1" type="ORF">E2C01_015254</name>
</gene>
<evidence type="ECO:0000313" key="1">
    <source>
        <dbReference type="EMBL" id="MPC22244.1"/>
    </source>
</evidence>
<organism evidence="1 2">
    <name type="scientific">Portunus trituberculatus</name>
    <name type="common">Swimming crab</name>
    <name type="synonym">Neptunus trituberculatus</name>
    <dbReference type="NCBI Taxonomy" id="210409"/>
    <lineage>
        <taxon>Eukaryota</taxon>
        <taxon>Metazoa</taxon>
        <taxon>Ecdysozoa</taxon>
        <taxon>Arthropoda</taxon>
        <taxon>Crustacea</taxon>
        <taxon>Multicrustacea</taxon>
        <taxon>Malacostraca</taxon>
        <taxon>Eumalacostraca</taxon>
        <taxon>Eucarida</taxon>
        <taxon>Decapoda</taxon>
        <taxon>Pleocyemata</taxon>
        <taxon>Brachyura</taxon>
        <taxon>Eubrachyura</taxon>
        <taxon>Portunoidea</taxon>
        <taxon>Portunidae</taxon>
        <taxon>Portuninae</taxon>
        <taxon>Portunus</taxon>
    </lineage>
</organism>